<organism evidence="1 2">
    <name type="scientific">Hominiventricola filiformis</name>
    <dbReference type="NCBI Taxonomy" id="2885352"/>
    <lineage>
        <taxon>Bacteria</taxon>
        <taxon>Bacillati</taxon>
        <taxon>Bacillota</taxon>
        <taxon>Clostridia</taxon>
        <taxon>Lachnospirales</taxon>
        <taxon>Lachnospiraceae</taxon>
        <taxon>Hominiventricola</taxon>
    </lineage>
</organism>
<dbReference type="Proteomes" id="UP001198220">
    <property type="component" value="Unassembled WGS sequence"/>
</dbReference>
<dbReference type="AlphaFoldDB" id="A0AAE3A5D1"/>
<gene>
    <name evidence="1" type="ORF">LKD36_09070</name>
</gene>
<reference evidence="1 2" key="1">
    <citation type="submission" date="2021-10" db="EMBL/GenBank/DDBJ databases">
        <title>Anaerobic single-cell dispensing facilitates the cultivation of human gut bacteria.</title>
        <authorList>
            <person name="Afrizal A."/>
        </authorList>
    </citation>
    <scope>NUCLEOTIDE SEQUENCE [LARGE SCALE GENOMIC DNA]</scope>
    <source>
        <strain evidence="1 2">CLA-AA-H276</strain>
    </source>
</reference>
<comment type="caution">
    <text evidence="1">The sequence shown here is derived from an EMBL/GenBank/DDBJ whole genome shotgun (WGS) entry which is preliminary data.</text>
</comment>
<accession>A0AAE3A5D1</accession>
<keyword evidence="2" id="KW-1185">Reference proteome</keyword>
<evidence type="ECO:0008006" key="3">
    <source>
        <dbReference type="Google" id="ProtNLM"/>
    </source>
</evidence>
<proteinExistence type="predicted"/>
<sequence>MNIDSIQEQRAKNIIWNAAGDYHFVPDYAAYEKDGEPSLYFNCIIGSVHRYYNYAPIHDMLLRLGRLREANLFRGLVWLGLERCTYEHALTDRPLLTTLRTSYSQTVWDQRTSYWDQELFDRLNTAHFGAVIGHHSRLSKKEQALLADLEFDSTLTSEQIVEHMNHLMELYFHCSIPPLHDKRRFPVFPVRFRKAALHGGALITTVQSSGDTEQKKQLTLWLPALRAETRNQKLRQFLEDSFGLSLYAPEDLEKLEKKLCCGGHRYCHLHVTRGEFRHSSSADSGARTFRSAALLQEKKNIHYHQINLSRHMLSISRLTDRIRNVLQCDTGSAEEESKYGILRPDRIWQAEKLHHEKIFFRNIPFSIGNLSVDILLDASASQQNRQEQIASQGYIIAESLTRCGIPVRVCSYCTTDGCTVLHMFRDYEEPQYNDHIFQYISAGWNRDSLAIRLTGERLLSSDYDHRLLIILSDCSPNDDHRLVESKGSLPFFYDYGGEHGITDTAKEVSLLRRQDVSVLAVCTGREKDLPAARRIYGNDVVWASSPERFADAVGYLIQQKLRHL</sequence>
<evidence type="ECO:0000313" key="2">
    <source>
        <dbReference type="Proteomes" id="UP001198220"/>
    </source>
</evidence>
<dbReference type="RefSeq" id="WP_308459433.1">
    <property type="nucleotide sequence ID" value="NZ_JAJEPS010000007.1"/>
</dbReference>
<dbReference type="EMBL" id="JAJEPS010000007">
    <property type="protein sequence ID" value="MCC2126332.1"/>
    <property type="molecule type" value="Genomic_DNA"/>
</dbReference>
<dbReference type="PANTHER" id="PTHR41248:SF1">
    <property type="entry name" value="NORD PROTEIN"/>
    <property type="match status" value="1"/>
</dbReference>
<dbReference type="InterPro" id="IPR051928">
    <property type="entry name" value="NorD/CobT"/>
</dbReference>
<name>A0AAE3A5D1_9FIRM</name>
<evidence type="ECO:0000313" key="1">
    <source>
        <dbReference type="EMBL" id="MCC2126332.1"/>
    </source>
</evidence>
<protein>
    <recommendedName>
        <fullName evidence="3">Nitric oxide reductase activation protein</fullName>
    </recommendedName>
</protein>
<dbReference type="SUPFAM" id="SSF53300">
    <property type="entry name" value="vWA-like"/>
    <property type="match status" value="1"/>
</dbReference>
<dbReference type="PANTHER" id="PTHR41248">
    <property type="entry name" value="NORD PROTEIN"/>
    <property type="match status" value="1"/>
</dbReference>
<dbReference type="InterPro" id="IPR036465">
    <property type="entry name" value="vWFA_dom_sf"/>
</dbReference>